<dbReference type="GeneID" id="93365468"/>
<evidence type="ECO:0000313" key="1">
    <source>
        <dbReference type="EMBL" id="EEN83579.1"/>
    </source>
</evidence>
<reference evidence="1 2" key="1">
    <citation type="submission" date="2009-04" db="EMBL/GenBank/DDBJ databases">
        <authorList>
            <person name="Sebastian Y."/>
            <person name="Madupu R."/>
            <person name="Durkin A.S."/>
            <person name="Torralba M."/>
            <person name="Methe B."/>
            <person name="Sutton G.G."/>
            <person name="Strausberg R.L."/>
            <person name="Nelson K.E."/>
        </authorList>
    </citation>
    <scope>NUCLEOTIDE SEQUENCE [LARGE SCALE GENOMIC DNA]</scope>
    <source>
        <strain evidence="2">ATCC 35406 / BCRC 14492 / JCM 8526 / NCTC 13058 / HG 370</strain>
    </source>
</reference>
<sequence length="105" mass="12299">MMINEQLFSLYRSHSAGINVLYDELDAQDVTAYEGPLLAYCWEDQYLKSKYKLVVIGQETHGWYDDYMRSDENIREAMEYTKGFDMGRGYRSFFLGTMPTSSIMT</sequence>
<keyword evidence="2" id="KW-1185">Reference proteome</keyword>
<proteinExistence type="predicted"/>
<gene>
    <name evidence="1" type="ORF">POREN0001_1145</name>
</gene>
<dbReference type="Proteomes" id="UP000004295">
    <property type="component" value="Unassembled WGS sequence"/>
</dbReference>
<dbReference type="RefSeq" id="WP_004332046.1">
    <property type="nucleotide sequence ID" value="NZ_ACNN01000005.1"/>
</dbReference>
<dbReference type="AlphaFoldDB" id="C3J7Q6"/>
<evidence type="ECO:0000313" key="2">
    <source>
        <dbReference type="Proteomes" id="UP000004295"/>
    </source>
</evidence>
<dbReference type="EMBL" id="ACNN01000005">
    <property type="protein sequence ID" value="EEN83579.1"/>
    <property type="molecule type" value="Genomic_DNA"/>
</dbReference>
<comment type="caution">
    <text evidence="1">The sequence shown here is derived from an EMBL/GenBank/DDBJ whole genome shotgun (WGS) entry which is preliminary data.</text>
</comment>
<accession>C3J7Q6</accession>
<protein>
    <submittedName>
        <fullName evidence="1">Uncharacterized protein</fullName>
    </submittedName>
</protein>
<name>C3J7Q6_POREA</name>
<organism evidence="1 2">
    <name type="scientific">Porphyromonas endodontalis (strain ATCC 35406 / DSM 24491 / JCM 8526 / CCUG 16442 / BCRC 14492 / NCTC 13058 / HG 370)</name>
    <name type="common">Bacteroides endodontalis</name>
    <dbReference type="NCBI Taxonomy" id="553175"/>
    <lineage>
        <taxon>Bacteria</taxon>
        <taxon>Pseudomonadati</taxon>
        <taxon>Bacteroidota</taxon>
        <taxon>Bacteroidia</taxon>
        <taxon>Bacteroidales</taxon>
        <taxon>Porphyromonadaceae</taxon>
        <taxon>Porphyromonas</taxon>
    </lineage>
</organism>